<dbReference type="GO" id="GO:0016620">
    <property type="term" value="F:oxidoreductase activity, acting on the aldehyde or oxo group of donors, NAD or NADP as acceptor"/>
    <property type="evidence" value="ECO:0007669"/>
    <property type="project" value="InterPro"/>
</dbReference>
<dbReference type="AlphaFoldDB" id="A0A1H4CDC9"/>
<protein>
    <submittedName>
        <fullName evidence="2">Uncharacterized conserved protein YbjT, contains NAD(P)-binding and DUF2867 domains</fullName>
    </submittedName>
</protein>
<reference evidence="3" key="1">
    <citation type="submission" date="2016-10" db="EMBL/GenBank/DDBJ databases">
        <authorList>
            <person name="Varghese N."/>
            <person name="Submissions S."/>
        </authorList>
    </citation>
    <scope>NUCLEOTIDE SEQUENCE [LARGE SCALE GENOMIC DNA]</scope>
    <source>
        <strain evidence="3">LMG 24000</strain>
    </source>
</reference>
<dbReference type="InterPro" id="IPR000534">
    <property type="entry name" value="Semialdehyde_DH_NAD-bd"/>
</dbReference>
<dbReference type="Proteomes" id="UP000198638">
    <property type="component" value="Unassembled WGS sequence"/>
</dbReference>
<name>A0A1H4CDC9_9BURK</name>
<keyword evidence="3" id="KW-1185">Reference proteome</keyword>
<dbReference type="OrthoDB" id="9798632at2"/>
<dbReference type="SMART" id="SM00859">
    <property type="entry name" value="Semialdhyde_dh"/>
    <property type="match status" value="1"/>
</dbReference>
<organism evidence="2 3">
    <name type="scientific">Paraburkholderia sartisoli</name>
    <dbReference type="NCBI Taxonomy" id="83784"/>
    <lineage>
        <taxon>Bacteria</taxon>
        <taxon>Pseudomonadati</taxon>
        <taxon>Pseudomonadota</taxon>
        <taxon>Betaproteobacteria</taxon>
        <taxon>Burkholderiales</taxon>
        <taxon>Burkholderiaceae</taxon>
        <taxon>Paraburkholderia</taxon>
    </lineage>
</organism>
<proteinExistence type="predicted"/>
<accession>A0A1H4CDC9</accession>
<evidence type="ECO:0000259" key="1">
    <source>
        <dbReference type="SMART" id="SM00859"/>
    </source>
</evidence>
<dbReference type="GO" id="GO:0051287">
    <property type="term" value="F:NAD binding"/>
    <property type="evidence" value="ECO:0007669"/>
    <property type="project" value="InterPro"/>
</dbReference>
<sequence length="240" mass="25139">MPANIASVDPVAGSASRKRTVLLVGATGLVGSACLKLLARDPRIGEVRSLVRRSSGAGIAGIAGHANRVIEQVVDFDRLDSLPGSDDLFAVDAVICALGTTIRTAGTQAAFRKVDYEYPLRVGVLARRHGASRYALVSAIGASPQARTFYSRVKGEVEAGVLGLGFPAVTIVRPSFLMGERLESRPLESIARRFGVILPLKWRSIAADDVARALVAAASGDTQGVTIIENDALHRGAGAL</sequence>
<dbReference type="EMBL" id="FNRQ01000002">
    <property type="protein sequence ID" value="SEA58330.1"/>
    <property type="molecule type" value="Genomic_DNA"/>
</dbReference>
<evidence type="ECO:0000313" key="3">
    <source>
        <dbReference type="Proteomes" id="UP000198638"/>
    </source>
</evidence>
<dbReference type="PANTHER" id="PTHR14097:SF7">
    <property type="entry name" value="OXIDOREDUCTASE HTATIP2"/>
    <property type="match status" value="1"/>
</dbReference>
<feature type="domain" description="Semialdehyde dehydrogenase NAD-binding" evidence="1">
    <location>
        <begin position="20"/>
        <end position="133"/>
    </location>
</feature>
<dbReference type="Pfam" id="PF13460">
    <property type="entry name" value="NAD_binding_10"/>
    <property type="match status" value="1"/>
</dbReference>
<dbReference type="STRING" id="83784.SAMN05192564_102254"/>
<dbReference type="RefSeq" id="WP_090531731.1">
    <property type="nucleotide sequence ID" value="NZ_FNRQ01000002.1"/>
</dbReference>
<dbReference type="SUPFAM" id="SSF51735">
    <property type="entry name" value="NAD(P)-binding Rossmann-fold domains"/>
    <property type="match status" value="1"/>
</dbReference>
<gene>
    <name evidence="2" type="ORF">SAMN05192564_102254</name>
</gene>
<evidence type="ECO:0000313" key="2">
    <source>
        <dbReference type="EMBL" id="SEA58330.1"/>
    </source>
</evidence>
<dbReference type="Gene3D" id="3.40.50.720">
    <property type="entry name" value="NAD(P)-binding Rossmann-like Domain"/>
    <property type="match status" value="1"/>
</dbReference>
<dbReference type="InterPro" id="IPR016040">
    <property type="entry name" value="NAD(P)-bd_dom"/>
</dbReference>
<dbReference type="InterPro" id="IPR036291">
    <property type="entry name" value="NAD(P)-bd_dom_sf"/>
</dbReference>
<dbReference type="PANTHER" id="PTHR14097">
    <property type="entry name" value="OXIDOREDUCTASE HTATIP2"/>
    <property type="match status" value="1"/>
</dbReference>